<name>A0A8I6XBH6_HORVV</name>
<sequence>MRGNARVITDRLPPNTTTSRGATDPSSYSDDDGEAEVHPNVQPEDDGTTVIRDEEEDDGEDLFNDDYLK</sequence>
<evidence type="ECO:0000313" key="2">
    <source>
        <dbReference type="EnsemblPlants" id="HORVU.MOREX.r3.2HG0127740.1.CDS1"/>
    </source>
</evidence>
<accession>A0A8I6XBH6</accession>
<evidence type="ECO:0000256" key="1">
    <source>
        <dbReference type="SAM" id="MobiDB-lite"/>
    </source>
</evidence>
<feature type="region of interest" description="Disordered" evidence="1">
    <location>
        <begin position="1"/>
        <end position="69"/>
    </location>
</feature>
<dbReference type="EnsemblPlants" id="HORVU.MOREX.r3.2HG0127740.1">
    <property type="protein sequence ID" value="HORVU.MOREX.r3.2HG0127740.1.CDS1"/>
    <property type="gene ID" value="HORVU.MOREX.r3.2HG0127740"/>
</dbReference>
<dbReference type="Gramene" id="HORVU.MOREX.r3.2HG0127740.1">
    <property type="protein sequence ID" value="HORVU.MOREX.r3.2HG0127740.1.CDS1"/>
    <property type="gene ID" value="HORVU.MOREX.r3.2HG0127740"/>
</dbReference>
<proteinExistence type="predicted"/>
<dbReference type="Gramene" id="HORVU.MOREX.r2.2HG0105460.1">
    <property type="protein sequence ID" value="HORVU.MOREX.r2.2HG0105460.1.CDS.1"/>
    <property type="gene ID" value="HORVU.MOREX.r2.2HG0105460"/>
</dbReference>
<evidence type="ECO:0000313" key="3">
    <source>
        <dbReference type="Proteomes" id="UP000011116"/>
    </source>
</evidence>
<reference evidence="2" key="3">
    <citation type="submission" date="2022-01" db="UniProtKB">
        <authorList>
            <consortium name="EnsemblPlants"/>
        </authorList>
    </citation>
    <scope>IDENTIFICATION</scope>
    <source>
        <strain evidence="2">subsp. vulgare</strain>
    </source>
</reference>
<protein>
    <submittedName>
        <fullName evidence="2">Uncharacterized protein</fullName>
    </submittedName>
</protein>
<reference evidence="3" key="1">
    <citation type="journal article" date="2012" name="Nature">
        <title>A physical, genetic and functional sequence assembly of the barley genome.</title>
        <authorList>
            <consortium name="The International Barley Genome Sequencing Consortium"/>
            <person name="Mayer K.F."/>
            <person name="Waugh R."/>
            <person name="Brown J.W."/>
            <person name="Schulman A."/>
            <person name="Langridge P."/>
            <person name="Platzer M."/>
            <person name="Fincher G.B."/>
            <person name="Muehlbauer G.J."/>
            <person name="Sato K."/>
            <person name="Close T.J."/>
            <person name="Wise R.P."/>
            <person name="Stein N."/>
        </authorList>
    </citation>
    <scope>NUCLEOTIDE SEQUENCE [LARGE SCALE GENOMIC DNA]</scope>
    <source>
        <strain evidence="3">cv. Morex</strain>
    </source>
</reference>
<keyword evidence="3" id="KW-1185">Reference proteome</keyword>
<organism evidence="2 3">
    <name type="scientific">Hordeum vulgare subsp. vulgare</name>
    <name type="common">Domesticated barley</name>
    <dbReference type="NCBI Taxonomy" id="112509"/>
    <lineage>
        <taxon>Eukaryota</taxon>
        <taxon>Viridiplantae</taxon>
        <taxon>Streptophyta</taxon>
        <taxon>Embryophyta</taxon>
        <taxon>Tracheophyta</taxon>
        <taxon>Spermatophyta</taxon>
        <taxon>Magnoliopsida</taxon>
        <taxon>Liliopsida</taxon>
        <taxon>Poales</taxon>
        <taxon>Poaceae</taxon>
        <taxon>BOP clade</taxon>
        <taxon>Pooideae</taxon>
        <taxon>Triticodae</taxon>
        <taxon>Triticeae</taxon>
        <taxon>Hordeinae</taxon>
        <taxon>Hordeum</taxon>
    </lineage>
</organism>
<dbReference type="AlphaFoldDB" id="A0A8I6XBH6"/>
<feature type="compositionally biased region" description="Polar residues" evidence="1">
    <location>
        <begin position="14"/>
        <end position="28"/>
    </location>
</feature>
<feature type="compositionally biased region" description="Acidic residues" evidence="1">
    <location>
        <begin position="43"/>
        <end position="69"/>
    </location>
</feature>
<reference evidence="2" key="2">
    <citation type="submission" date="2020-10" db="EMBL/GenBank/DDBJ databases">
        <authorList>
            <person name="Scholz U."/>
            <person name="Mascher M."/>
            <person name="Fiebig A."/>
        </authorList>
    </citation>
    <scope>NUCLEOTIDE SEQUENCE [LARGE SCALE GENOMIC DNA]</scope>
    <source>
        <strain evidence="2">cv. Morex</strain>
    </source>
</reference>
<dbReference type="Proteomes" id="UP000011116">
    <property type="component" value="Chromosome 2H"/>
</dbReference>